<dbReference type="Proteomes" id="UP000694383">
    <property type="component" value="Unplaced"/>
</dbReference>
<sequence length="577" mass="68411">MPTSIWTPDTDQLPPEIKTLIKKDQQDFYKHFKLLDEKTNLTLHEQRALRELTQNKHIIIKPADKGSTVVILGRDQYVMKAKRQLNDTKYYKQLRKPIYLNTVPKVHKMLAQLHEKKFINEKQLQYLKGDVEPRLRRFYILPKIHKDPKNWTVPFKVPAGRPIVADCGSETYQTAEYLDYFLNPLSVKHPSYIKDTYHFVNIIKTLTIPSNSFFFSIDIESLYTNIDISAGMRLIKNIFIKYPDENRPDGELLNLLEINLKRNDFEFNGEYFLQIKGTAMGKRFAPSYANIFMADWEEKALQKCKIKPLVYLRYLDDIFGICTNSKEEFLTFIKILDTHDSSIHLKYTFHERSIDFLDTTVYKGNSFEKNFDFQFTRLFKDTDTHSLLFKTSFHPQHTHKGLVKSQLLRFRRICTQDEDFRGAMKVLFSALRHRGYSRSFLRRCVKTLNDSEQKQNNVQEMIPLIKIFSTGSKKINHIIKNNFKQIITDQGLLRKHQVISAYRQNKNLRDYLVKAKVQPLQQSQTHTNLQDHFIRLQYIQNRVDKNIFKIPQTFTLKSKNCVCHFLCKMETSIYWRN</sequence>
<dbReference type="InterPro" id="IPR000477">
    <property type="entry name" value="RT_dom"/>
</dbReference>
<proteinExistence type="predicted"/>
<dbReference type="AlphaFoldDB" id="A0A8C7YA98"/>
<dbReference type="GeneTree" id="ENSGT00840000129931"/>
<dbReference type="InterPro" id="IPR058912">
    <property type="entry name" value="HTH_animal"/>
</dbReference>
<protein>
    <recommendedName>
        <fullName evidence="1">Reverse transcriptase domain-containing protein</fullName>
    </recommendedName>
</protein>
<evidence type="ECO:0000259" key="1">
    <source>
        <dbReference type="PROSITE" id="PS50878"/>
    </source>
</evidence>
<dbReference type="Pfam" id="PF00078">
    <property type="entry name" value="RVT_1"/>
    <property type="match status" value="1"/>
</dbReference>
<dbReference type="PANTHER" id="PTHR21301:SF10">
    <property type="entry name" value="REVERSE TRANSCRIPTASE DOMAIN-CONTAINING PROTEIN"/>
    <property type="match status" value="1"/>
</dbReference>
<evidence type="ECO:0000313" key="3">
    <source>
        <dbReference type="Proteomes" id="UP000694383"/>
    </source>
</evidence>
<keyword evidence="3" id="KW-1185">Reference proteome</keyword>
<dbReference type="Ensembl" id="ENSOSIT00000025742.1">
    <property type="protein sequence ID" value="ENSOSIP00000024384.1"/>
    <property type="gene ID" value="ENSOSIG00000012819.1"/>
</dbReference>
<accession>A0A8C7YA98</accession>
<reference evidence="2" key="2">
    <citation type="submission" date="2025-09" db="UniProtKB">
        <authorList>
            <consortium name="Ensembl"/>
        </authorList>
    </citation>
    <scope>IDENTIFICATION</scope>
</reference>
<feature type="domain" description="Reverse transcriptase" evidence="1">
    <location>
        <begin position="122"/>
        <end position="367"/>
    </location>
</feature>
<evidence type="ECO:0000313" key="2">
    <source>
        <dbReference type="Ensembl" id="ENSOSIP00000024384.1"/>
    </source>
</evidence>
<dbReference type="PANTHER" id="PTHR21301">
    <property type="entry name" value="REVERSE TRANSCRIPTASE"/>
    <property type="match status" value="1"/>
</dbReference>
<organism evidence="2 3">
    <name type="scientific">Oryzias sinensis</name>
    <name type="common">Chinese medaka</name>
    <dbReference type="NCBI Taxonomy" id="183150"/>
    <lineage>
        <taxon>Eukaryota</taxon>
        <taxon>Metazoa</taxon>
        <taxon>Chordata</taxon>
        <taxon>Craniata</taxon>
        <taxon>Vertebrata</taxon>
        <taxon>Euteleostomi</taxon>
        <taxon>Actinopterygii</taxon>
        <taxon>Neopterygii</taxon>
        <taxon>Teleostei</taxon>
        <taxon>Neoteleostei</taxon>
        <taxon>Acanthomorphata</taxon>
        <taxon>Ovalentaria</taxon>
        <taxon>Atherinomorphae</taxon>
        <taxon>Beloniformes</taxon>
        <taxon>Adrianichthyidae</taxon>
        <taxon>Oryziinae</taxon>
        <taxon>Oryzias</taxon>
    </lineage>
</organism>
<dbReference type="PROSITE" id="PS50878">
    <property type="entry name" value="RT_POL"/>
    <property type="match status" value="1"/>
</dbReference>
<name>A0A8C7YA98_9TELE</name>
<reference evidence="2" key="1">
    <citation type="submission" date="2025-08" db="UniProtKB">
        <authorList>
            <consortium name="Ensembl"/>
        </authorList>
    </citation>
    <scope>IDENTIFICATION</scope>
</reference>
<dbReference type="Pfam" id="PF26215">
    <property type="entry name" value="HTH_animal"/>
    <property type="match status" value="1"/>
</dbReference>